<evidence type="ECO:0000313" key="4">
    <source>
        <dbReference type="EMBL" id="KAK1667188.1"/>
    </source>
</evidence>
<dbReference type="PANTHER" id="PTHR36617">
    <property type="entry name" value="PROTEIN, PUTATIVE-RELATED"/>
    <property type="match status" value="1"/>
</dbReference>
<gene>
    <name evidence="4" type="ORF">QYE76_055347</name>
</gene>
<evidence type="ECO:0000256" key="1">
    <source>
        <dbReference type="SAM" id="MobiDB-lite"/>
    </source>
</evidence>
<evidence type="ECO:0000259" key="3">
    <source>
        <dbReference type="Pfam" id="PF13966"/>
    </source>
</evidence>
<keyword evidence="2" id="KW-1133">Transmembrane helix</keyword>
<organism evidence="4 5">
    <name type="scientific">Lolium multiflorum</name>
    <name type="common">Italian ryegrass</name>
    <name type="synonym">Lolium perenne subsp. multiflorum</name>
    <dbReference type="NCBI Taxonomy" id="4521"/>
    <lineage>
        <taxon>Eukaryota</taxon>
        <taxon>Viridiplantae</taxon>
        <taxon>Streptophyta</taxon>
        <taxon>Embryophyta</taxon>
        <taxon>Tracheophyta</taxon>
        <taxon>Spermatophyta</taxon>
        <taxon>Magnoliopsida</taxon>
        <taxon>Liliopsida</taxon>
        <taxon>Poales</taxon>
        <taxon>Poaceae</taxon>
        <taxon>BOP clade</taxon>
        <taxon>Pooideae</taxon>
        <taxon>Poodae</taxon>
        <taxon>Poeae</taxon>
        <taxon>Poeae Chloroplast Group 2 (Poeae type)</taxon>
        <taxon>Loliodinae</taxon>
        <taxon>Loliinae</taxon>
        <taxon>Lolium</taxon>
    </lineage>
</organism>
<dbReference type="PANTHER" id="PTHR36617:SF16">
    <property type="entry name" value="OS04G0516500 PROTEIN"/>
    <property type="match status" value="1"/>
</dbReference>
<keyword evidence="2" id="KW-0472">Membrane</keyword>
<dbReference type="Pfam" id="PF13966">
    <property type="entry name" value="zf-RVT"/>
    <property type="match status" value="1"/>
</dbReference>
<feature type="compositionally biased region" description="Basic residues" evidence="1">
    <location>
        <begin position="317"/>
        <end position="326"/>
    </location>
</feature>
<dbReference type="Proteomes" id="UP001231189">
    <property type="component" value="Unassembled WGS sequence"/>
</dbReference>
<dbReference type="AlphaFoldDB" id="A0AAD8T181"/>
<feature type="region of interest" description="Disordered" evidence="1">
    <location>
        <begin position="307"/>
        <end position="326"/>
    </location>
</feature>
<comment type="caution">
    <text evidence="4">The sequence shown here is derived from an EMBL/GenBank/DDBJ whole genome shotgun (WGS) entry which is preliminary data.</text>
</comment>
<name>A0AAD8T181_LOLMU</name>
<feature type="domain" description="Reverse transcriptase zinc-binding" evidence="3">
    <location>
        <begin position="176"/>
        <end position="256"/>
    </location>
</feature>
<accession>A0AAD8T181</accession>
<keyword evidence="5" id="KW-1185">Reference proteome</keyword>
<keyword evidence="2" id="KW-0812">Transmembrane</keyword>
<evidence type="ECO:0000256" key="2">
    <source>
        <dbReference type="SAM" id="Phobius"/>
    </source>
</evidence>
<proteinExistence type="predicted"/>
<reference evidence="4" key="1">
    <citation type="submission" date="2023-07" db="EMBL/GenBank/DDBJ databases">
        <title>A chromosome-level genome assembly of Lolium multiflorum.</title>
        <authorList>
            <person name="Chen Y."/>
            <person name="Copetti D."/>
            <person name="Kolliker R."/>
            <person name="Studer B."/>
        </authorList>
    </citation>
    <scope>NUCLEOTIDE SEQUENCE</scope>
    <source>
        <strain evidence="4">02402/16</strain>
        <tissue evidence="4">Leaf</tissue>
    </source>
</reference>
<protein>
    <recommendedName>
        <fullName evidence="3">Reverse transcriptase zinc-binding domain-containing protein</fullName>
    </recommendedName>
</protein>
<sequence length="326" mass="36248">MLTGALCRGGEASVASSLVVAAEVSVDLPLLFRDQPPHSSGANASAYASSGSFFTTVNVRMVIKMLVIFVLVLMAFCAWLVTLGNGTSTAFWMDLWLGDQPLHERFPNLFSHSIRPHINVATTLSSGLRSTLGPRLTVVAADDLRALSHELSLVDLHLDVSGLRETRLSNKKLSNKCFYVHSFRHLQIDDMETVIWRSAAPLKCKIFCWLARKKRLPTNERRFRHHLTTSAACLSCNTDEDNDHMLLFCSRATEVWDFFHRGFDPSDYSSLSDLCLKNSCTYEEATINGVVESLSFVTRKCIQDIRASPAASPKPSPKPRRRGLGT</sequence>
<dbReference type="InterPro" id="IPR026960">
    <property type="entry name" value="RVT-Znf"/>
</dbReference>
<evidence type="ECO:0000313" key="5">
    <source>
        <dbReference type="Proteomes" id="UP001231189"/>
    </source>
</evidence>
<dbReference type="EMBL" id="JAUUTY010000003">
    <property type="protein sequence ID" value="KAK1667188.1"/>
    <property type="molecule type" value="Genomic_DNA"/>
</dbReference>
<feature type="transmembrane region" description="Helical" evidence="2">
    <location>
        <begin position="62"/>
        <end position="81"/>
    </location>
</feature>